<reference evidence="3 5" key="4">
    <citation type="submission" date="2021-10" db="EMBL/GenBank/DDBJ databases">
        <title>Whole-genome sequencing analysis of Laribacter hongkongensis: virulence gene profiles, carbohydrate-active enzyme prediction, and antimicrobial resistance characterization.</title>
        <authorList>
            <person name="Yuan P."/>
            <person name="Zhan Y."/>
            <person name="Chen D."/>
        </authorList>
    </citation>
    <scope>NUCLEOTIDE SEQUENCE [LARGE SCALE GENOMIC DNA]</scope>
    <source>
        <strain evidence="3 5">W67</strain>
    </source>
</reference>
<evidence type="ECO:0000313" key="3">
    <source>
        <dbReference type="EMBL" id="MCG9025381.1"/>
    </source>
</evidence>
<reference evidence="2" key="1">
    <citation type="journal article" date="2017" name="J. Antimicrob. Chemother.">
        <title>Emergence and genomic analysis of MDR Laribacter hongkongensis strain HLGZ1 from Guangzhou, China.</title>
        <authorList>
            <person name="Wu H.K."/>
            <person name="Chen J.H."/>
            <person name="Yang L."/>
            <person name="Li A.R."/>
            <person name="Su D.H."/>
            <person name="Lin Y.P."/>
            <person name="Chen D.Q."/>
        </authorList>
    </citation>
    <scope>NUCLEOTIDE SEQUENCE</scope>
    <source>
        <strain evidence="2">HLGZ1</strain>
    </source>
</reference>
<dbReference type="Pfam" id="PF09361">
    <property type="entry name" value="Phasin_2"/>
    <property type="match status" value="1"/>
</dbReference>
<reference evidence="2" key="3">
    <citation type="submission" date="2017-06" db="EMBL/GenBank/DDBJ databases">
        <authorList>
            <person name="Kim H.J."/>
            <person name="Triplett B.A."/>
        </authorList>
    </citation>
    <scope>NUCLEOTIDE SEQUENCE</scope>
    <source>
        <strain evidence="2">HLGZ1</strain>
    </source>
</reference>
<dbReference type="InterPro" id="IPR010127">
    <property type="entry name" value="Phasin_subfam-1"/>
</dbReference>
<dbReference type="Proteomes" id="UP000197424">
    <property type="component" value="Chromosome"/>
</dbReference>
<dbReference type="AlphaFoldDB" id="A0A248LGY6"/>
<evidence type="ECO:0000313" key="2">
    <source>
        <dbReference type="EMBL" id="ASJ23892.1"/>
    </source>
</evidence>
<dbReference type="Proteomes" id="UP001200247">
    <property type="component" value="Unassembled WGS sequence"/>
</dbReference>
<dbReference type="EMBL" id="CP022115">
    <property type="protein sequence ID" value="ASJ23892.1"/>
    <property type="molecule type" value="Genomic_DNA"/>
</dbReference>
<evidence type="ECO:0000313" key="4">
    <source>
        <dbReference type="Proteomes" id="UP000197424"/>
    </source>
</evidence>
<evidence type="ECO:0000259" key="1">
    <source>
        <dbReference type="Pfam" id="PF09361"/>
    </source>
</evidence>
<dbReference type="OrthoDB" id="5298576at2"/>
<proteinExistence type="predicted"/>
<protein>
    <submittedName>
        <fullName evidence="3">Phasin family protein</fullName>
    </submittedName>
    <submittedName>
        <fullName evidence="2">Putative phasin</fullName>
    </submittedName>
</protein>
<name>A0A248LGY6_9NEIS</name>
<gene>
    <name evidence="3" type="ORF">LH440_05595</name>
    <name evidence="2" type="ORF">LHGZ1_1061</name>
</gene>
<dbReference type="EMBL" id="JAJAXM010000007">
    <property type="protein sequence ID" value="MCG9025381.1"/>
    <property type="molecule type" value="Genomic_DNA"/>
</dbReference>
<dbReference type="RefSeq" id="WP_088860384.1">
    <property type="nucleotide sequence ID" value="NZ_CP022115.1"/>
</dbReference>
<organism evidence="2 4">
    <name type="scientific">Laribacter hongkongensis</name>
    <dbReference type="NCBI Taxonomy" id="168471"/>
    <lineage>
        <taxon>Bacteria</taxon>
        <taxon>Pseudomonadati</taxon>
        <taxon>Pseudomonadota</taxon>
        <taxon>Betaproteobacteria</taxon>
        <taxon>Neisseriales</taxon>
        <taxon>Aquaspirillaceae</taxon>
        <taxon>Laribacter</taxon>
    </lineage>
</organism>
<evidence type="ECO:0000313" key="5">
    <source>
        <dbReference type="Proteomes" id="UP001200247"/>
    </source>
</evidence>
<sequence length="186" mass="19422">MFNQEEIRKVHASQIDSFLRLSQISFGGIERIVRLQLDMSRQSLDDQGKLVGELVKLSNPQDVANHVSKAASASLEQAVNHSRNLYEAVSEIQGEVAKLAEENIGLLNKSMISTIDALAKNAPAGSESAVNAVKSGIAASAAAVNSMTKAAQQVAEFAGTSVKAASTATADAVRNASKKAASQATA</sequence>
<dbReference type="InterPro" id="IPR018968">
    <property type="entry name" value="Phasin"/>
</dbReference>
<accession>A0A248LGY6</accession>
<reference evidence="4" key="2">
    <citation type="submission" date="2017-06" db="EMBL/GenBank/DDBJ databases">
        <title>Whole genome sequence of Laribacter hongkongensis LHGZ1.</title>
        <authorList>
            <person name="Chen D."/>
            <person name="Wu H."/>
            <person name="Chen J."/>
        </authorList>
    </citation>
    <scope>NUCLEOTIDE SEQUENCE [LARGE SCALE GENOMIC DNA]</scope>
    <source>
        <strain evidence="4">LHGZ1</strain>
    </source>
</reference>
<feature type="domain" description="Phasin" evidence="1">
    <location>
        <begin position="5"/>
        <end position="104"/>
    </location>
</feature>
<dbReference type="NCBIfam" id="TIGR01841">
    <property type="entry name" value="phasin"/>
    <property type="match status" value="1"/>
</dbReference>